<feature type="transmembrane region" description="Helical" evidence="1">
    <location>
        <begin position="361"/>
        <end position="379"/>
    </location>
</feature>
<keyword evidence="1" id="KW-0472">Membrane</keyword>
<protein>
    <recommendedName>
        <fullName evidence="4">O-antigen ligase domain-containing protein</fullName>
    </recommendedName>
</protein>
<feature type="transmembrane region" description="Helical" evidence="1">
    <location>
        <begin position="232"/>
        <end position="248"/>
    </location>
</feature>
<feature type="transmembrane region" description="Helical" evidence="1">
    <location>
        <begin position="100"/>
        <end position="117"/>
    </location>
</feature>
<organism evidence="2 3">
    <name type="scientific">Puia dinghuensis</name>
    <dbReference type="NCBI Taxonomy" id="1792502"/>
    <lineage>
        <taxon>Bacteria</taxon>
        <taxon>Pseudomonadati</taxon>
        <taxon>Bacteroidota</taxon>
        <taxon>Chitinophagia</taxon>
        <taxon>Chitinophagales</taxon>
        <taxon>Chitinophagaceae</taxon>
        <taxon>Puia</taxon>
    </lineage>
</organism>
<reference evidence="2" key="2">
    <citation type="submission" date="2020-09" db="EMBL/GenBank/DDBJ databases">
        <authorList>
            <person name="Sun Q."/>
            <person name="Zhou Y."/>
        </authorList>
    </citation>
    <scope>NUCLEOTIDE SEQUENCE</scope>
    <source>
        <strain evidence="2">CGMCC 1.15448</strain>
    </source>
</reference>
<dbReference type="Proteomes" id="UP000607559">
    <property type="component" value="Unassembled WGS sequence"/>
</dbReference>
<keyword evidence="1" id="KW-1133">Transmembrane helix</keyword>
<feature type="transmembrane region" description="Helical" evidence="1">
    <location>
        <begin position="321"/>
        <end position="341"/>
    </location>
</feature>
<feature type="transmembrane region" description="Helical" evidence="1">
    <location>
        <begin position="129"/>
        <end position="151"/>
    </location>
</feature>
<feature type="transmembrane region" description="Helical" evidence="1">
    <location>
        <begin position="260"/>
        <end position="278"/>
    </location>
</feature>
<feature type="transmembrane region" description="Helical" evidence="1">
    <location>
        <begin position="385"/>
        <end position="401"/>
    </location>
</feature>
<accession>A0A8J2XS49</accession>
<feature type="transmembrane region" description="Helical" evidence="1">
    <location>
        <begin position="35"/>
        <end position="56"/>
    </location>
</feature>
<comment type="caution">
    <text evidence="2">The sequence shown here is derived from an EMBL/GenBank/DDBJ whole genome shotgun (WGS) entry which is preliminary data.</text>
</comment>
<dbReference type="EMBL" id="BMJC01000003">
    <property type="protein sequence ID" value="GGB06357.1"/>
    <property type="molecule type" value="Genomic_DNA"/>
</dbReference>
<gene>
    <name evidence="2" type="ORF">GCM10011511_32210</name>
</gene>
<feature type="transmembrane region" description="Helical" evidence="1">
    <location>
        <begin position="196"/>
        <end position="226"/>
    </location>
</feature>
<evidence type="ECO:0000313" key="2">
    <source>
        <dbReference type="EMBL" id="GGB06357.1"/>
    </source>
</evidence>
<dbReference type="RefSeq" id="WP_188933446.1">
    <property type="nucleotide sequence ID" value="NZ_BMJC01000003.1"/>
</dbReference>
<proteinExistence type="predicted"/>
<name>A0A8J2XS49_9BACT</name>
<reference evidence="2" key="1">
    <citation type="journal article" date="2014" name="Int. J. Syst. Evol. Microbiol.">
        <title>Complete genome sequence of Corynebacterium casei LMG S-19264T (=DSM 44701T), isolated from a smear-ripened cheese.</title>
        <authorList>
            <consortium name="US DOE Joint Genome Institute (JGI-PGF)"/>
            <person name="Walter F."/>
            <person name="Albersmeier A."/>
            <person name="Kalinowski J."/>
            <person name="Ruckert C."/>
        </authorList>
    </citation>
    <scope>NUCLEOTIDE SEQUENCE</scope>
    <source>
        <strain evidence="2">CGMCC 1.15448</strain>
    </source>
</reference>
<feature type="transmembrane region" description="Helical" evidence="1">
    <location>
        <begin position="68"/>
        <end position="88"/>
    </location>
</feature>
<sequence>MRASSLSIKNIFRLETLIVLYFLALLFFGKGFTKFPVIGPLYLHDAVLLLITLLAINRGKLVSRFNSIWLLLAIAVFYLVVSLLFFHLPGPIVLMAFRQFNLFLYLGCTFVTFNAVVMTSSDLWKPIALIKLISVLSVVLQCGLLIYGKLFVPNFELFGEGDYNYYSPLAVFGIITYGAMVATYEKNVYLRWIKLILVLFLSTTTGHSSAFLAVFVIILVHLFIMIKPMQRFIALGFCLGAVLVLDFLPEFRDVNASWRLLYWNHVLHNVIVDHYMILGNGFGRPFMTYDFALYLNDALHSPIMIDELYPMARYLSPPHNSLLTMCFHVGLLPVLLLLIPLRRFFVQVLMRSRPADDSVTFLVYALPGCFVWVMFNVILELPHSATFFWLVFLTTAYALKVQDKRATT</sequence>
<evidence type="ECO:0008006" key="4">
    <source>
        <dbReference type="Google" id="ProtNLM"/>
    </source>
</evidence>
<keyword evidence="1" id="KW-0812">Transmembrane</keyword>
<evidence type="ECO:0000256" key="1">
    <source>
        <dbReference type="SAM" id="Phobius"/>
    </source>
</evidence>
<dbReference type="AlphaFoldDB" id="A0A8J2XS49"/>
<feature type="transmembrane region" description="Helical" evidence="1">
    <location>
        <begin position="12"/>
        <end position="29"/>
    </location>
</feature>
<feature type="transmembrane region" description="Helical" evidence="1">
    <location>
        <begin position="163"/>
        <end position="184"/>
    </location>
</feature>
<keyword evidence="3" id="KW-1185">Reference proteome</keyword>
<evidence type="ECO:0000313" key="3">
    <source>
        <dbReference type="Proteomes" id="UP000607559"/>
    </source>
</evidence>